<dbReference type="RefSeq" id="WP_110256312.1">
    <property type="nucleotide sequence ID" value="NZ_QJKB01000006.1"/>
</dbReference>
<dbReference type="OrthoDB" id="8778822at2"/>
<accession>A0A318JNU1</accession>
<evidence type="ECO:0000313" key="1">
    <source>
        <dbReference type="EMBL" id="PXX41863.1"/>
    </source>
</evidence>
<dbReference type="Proteomes" id="UP000247792">
    <property type="component" value="Unassembled WGS sequence"/>
</dbReference>
<evidence type="ECO:0000313" key="2">
    <source>
        <dbReference type="Proteomes" id="UP000247792"/>
    </source>
</evidence>
<reference evidence="1 2" key="1">
    <citation type="submission" date="2018-05" db="EMBL/GenBank/DDBJ databases">
        <title>Genomic Encyclopedia of Type Strains, Phase IV (KMG-IV): sequencing the most valuable type-strain genomes for metagenomic binning, comparative biology and taxonomic classification.</title>
        <authorList>
            <person name="Goeker M."/>
        </authorList>
    </citation>
    <scope>NUCLEOTIDE SEQUENCE [LARGE SCALE GENOMIC DNA]</scope>
    <source>
        <strain evidence="1 2">DSM 19792</strain>
    </source>
</reference>
<sequence length="121" mass="13112">MRVLITGATKWDSEAAIRRELSRLPAHTTIVTGDTPGIDAHAKVVALEFGFAVEAMKKTNADYRAFPGEGWKGLNVRMLATGIDMVLAFHADYGKSGCARGTQHAVTLAEQAQIPVRIFTQ</sequence>
<dbReference type="AlphaFoldDB" id="A0A318JNU1"/>
<dbReference type="EMBL" id="QJKB01000006">
    <property type="protein sequence ID" value="PXX41863.1"/>
    <property type="molecule type" value="Genomic_DNA"/>
</dbReference>
<organism evidence="1 2">
    <name type="scientific">Undibacterium pigrum</name>
    <dbReference type="NCBI Taxonomy" id="401470"/>
    <lineage>
        <taxon>Bacteria</taxon>
        <taxon>Pseudomonadati</taxon>
        <taxon>Pseudomonadota</taxon>
        <taxon>Betaproteobacteria</taxon>
        <taxon>Burkholderiales</taxon>
        <taxon>Oxalobacteraceae</taxon>
        <taxon>Undibacterium</taxon>
    </lineage>
</organism>
<keyword evidence="2" id="KW-1185">Reference proteome</keyword>
<comment type="caution">
    <text evidence="1">The sequence shown here is derived from an EMBL/GenBank/DDBJ whole genome shotgun (WGS) entry which is preliminary data.</text>
</comment>
<protein>
    <submittedName>
        <fullName evidence="1">Uncharacterized protein DUF2493</fullName>
    </submittedName>
</protein>
<gene>
    <name evidence="1" type="ORF">DFR42_10642</name>
</gene>
<proteinExistence type="predicted"/>
<name>A0A318JNU1_9BURK</name>